<dbReference type="PANTHER" id="PTHR30572">
    <property type="entry name" value="MEMBRANE COMPONENT OF TRANSPORTER-RELATED"/>
    <property type="match status" value="1"/>
</dbReference>
<evidence type="ECO:0000313" key="11">
    <source>
        <dbReference type="Proteomes" id="UP000610303"/>
    </source>
</evidence>
<dbReference type="RefSeq" id="WP_189083431.1">
    <property type="nucleotide sequence ID" value="NZ_BMRJ01000001.1"/>
</dbReference>
<evidence type="ECO:0000256" key="2">
    <source>
        <dbReference type="ARBA" id="ARBA00022475"/>
    </source>
</evidence>
<comment type="subcellular location">
    <subcellularLocation>
        <location evidence="1">Cell membrane</location>
        <topology evidence="1">Multi-pass membrane protein</topology>
    </subcellularLocation>
</comment>
<evidence type="ECO:0000256" key="6">
    <source>
        <dbReference type="ARBA" id="ARBA00038076"/>
    </source>
</evidence>
<organism evidence="10 11">
    <name type="scientific">Agromyces mediolanus</name>
    <name type="common">Corynebacterium mediolanum</name>
    <dbReference type="NCBI Taxonomy" id="41986"/>
    <lineage>
        <taxon>Bacteria</taxon>
        <taxon>Bacillati</taxon>
        <taxon>Actinomycetota</taxon>
        <taxon>Actinomycetes</taxon>
        <taxon>Micrococcales</taxon>
        <taxon>Microbacteriaceae</taxon>
        <taxon>Agromyces</taxon>
    </lineage>
</organism>
<gene>
    <name evidence="10" type="ORF">GCM10010196_01750</name>
</gene>
<accession>A0A918F7L5</accession>
<dbReference type="AlphaFoldDB" id="A0A918F7L5"/>
<feature type="transmembrane region" description="Helical" evidence="7">
    <location>
        <begin position="273"/>
        <end position="298"/>
    </location>
</feature>
<keyword evidence="3 7" id="KW-0812">Transmembrane</keyword>
<evidence type="ECO:0000256" key="3">
    <source>
        <dbReference type="ARBA" id="ARBA00022692"/>
    </source>
</evidence>
<evidence type="ECO:0000259" key="8">
    <source>
        <dbReference type="Pfam" id="PF02687"/>
    </source>
</evidence>
<feature type="transmembrane region" description="Helical" evidence="7">
    <location>
        <begin position="28"/>
        <end position="50"/>
    </location>
</feature>
<dbReference type="InterPro" id="IPR025857">
    <property type="entry name" value="MacB_PCD"/>
</dbReference>
<dbReference type="Pfam" id="PF12704">
    <property type="entry name" value="MacB_PCD"/>
    <property type="match status" value="1"/>
</dbReference>
<dbReference type="Proteomes" id="UP000610303">
    <property type="component" value="Unassembled WGS sequence"/>
</dbReference>
<dbReference type="GO" id="GO:0005886">
    <property type="term" value="C:plasma membrane"/>
    <property type="evidence" value="ECO:0007669"/>
    <property type="project" value="UniProtKB-SubCell"/>
</dbReference>
<dbReference type="PANTHER" id="PTHR30572:SF4">
    <property type="entry name" value="ABC TRANSPORTER PERMEASE YTRF"/>
    <property type="match status" value="1"/>
</dbReference>
<dbReference type="InterPro" id="IPR003838">
    <property type="entry name" value="ABC3_permease_C"/>
</dbReference>
<keyword evidence="4 7" id="KW-1133">Transmembrane helix</keyword>
<comment type="similarity">
    <text evidence="6">Belongs to the ABC-4 integral membrane protein family.</text>
</comment>
<feature type="transmembrane region" description="Helical" evidence="7">
    <location>
        <begin position="319"/>
        <end position="343"/>
    </location>
</feature>
<evidence type="ECO:0000256" key="1">
    <source>
        <dbReference type="ARBA" id="ARBA00004651"/>
    </source>
</evidence>
<dbReference type="GO" id="GO:0022857">
    <property type="term" value="F:transmembrane transporter activity"/>
    <property type="evidence" value="ECO:0007669"/>
    <property type="project" value="TreeGrafter"/>
</dbReference>
<evidence type="ECO:0000313" key="10">
    <source>
        <dbReference type="EMBL" id="GGR12854.1"/>
    </source>
</evidence>
<feature type="domain" description="ABC3 transporter permease C-terminal" evidence="8">
    <location>
        <begin position="277"/>
        <end position="389"/>
    </location>
</feature>
<protein>
    <submittedName>
        <fullName evidence="10">ABC transporter permease</fullName>
    </submittedName>
</protein>
<dbReference type="InterPro" id="IPR050250">
    <property type="entry name" value="Macrolide_Exporter_MacB"/>
</dbReference>
<reference evidence="10" key="2">
    <citation type="submission" date="2020-09" db="EMBL/GenBank/DDBJ databases">
        <authorList>
            <person name="Sun Q."/>
            <person name="Ohkuma M."/>
        </authorList>
    </citation>
    <scope>NUCLEOTIDE SEQUENCE</scope>
    <source>
        <strain evidence="10">JCM 3346</strain>
    </source>
</reference>
<evidence type="ECO:0000256" key="7">
    <source>
        <dbReference type="SAM" id="Phobius"/>
    </source>
</evidence>
<evidence type="ECO:0000256" key="4">
    <source>
        <dbReference type="ARBA" id="ARBA00022989"/>
    </source>
</evidence>
<evidence type="ECO:0000256" key="5">
    <source>
        <dbReference type="ARBA" id="ARBA00023136"/>
    </source>
</evidence>
<proteinExistence type="inferred from homology"/>
<dbReference type="Pfam" id="PF02687">
    <property type="entry name" value="FtsX"/>
    <property type="match status" value="1"/>
</dbReference>
<feature type="transmembrane region" description="Helical" evidence="7">
    <location>
        <begin position="363"/>
        <end position="382"/>
    </location>
</feature>
<comment type="caution">
    <text evidence="10">The sequence shown here is derived from an EMBL/GenBank/DDBJ whole genome shotgun (WGS) entry which is preliminary data.</text>
</comment>
<reference evidence="10" key="1">
    <citation type="journal article" date="2014" name="Int. J. Syst. Evol. Microbiol.">
        <title>Complete genome sequence of Corynebacterium casei LMG S-19264T (=DSM 44701T), isolated from a smear-ripened cheese.</title>
        <authorList>
            <consortium name="US DOE Joint Genome Institute (JGI-PGF)"/>
            <person name="Walter F."/>
            <person name="Albersmeier A."/>
            <person name="Kalinowski J."/>
            <person name="Ruckert C."/>
        </authorList>
    </citation>
    <scope>NUCLEOTIDE SEQUENCE</scope>
    <source>
        <strain evidence="10">JCM 3346</strain>
    </source>
</reference>
<keyword evidence="5 7" id="KW-0472">Membrane</keyword>
<keyword evidence="2" id="KW-1003">Cell membrane</keyword>
<evidence type="ECO:0000259" key="9">
    <source>
        <dbReference type="Pfam" id="PF12704"/>
    </source>
</evidence>
<name>A0A918F7L5_AGRME</name>
<feature type="domain" description="MacB-like periplasmic core" evidence="9">
    <location>
        <begin position="29"/>
        <end position="210"/>
    </location>
</feature>
<sequence>MSAPRSRLRTADLVALGAHGVRAHPLRAALSALGIAIGIAAMVAVVGLSASSRALVQQQLAALGTNLLTVTAGDDLFGKASELPAEATGRILRLDGVESAAWTATLDKVHVYRSALIPRGETGGLSVAAADAALLEATGSSLAHGRWLAEVPASLDTVVLGAKAAERLGVHSAGTQLWLGGREFTVVGILDPSPLTPELDTAALVTGERAAALFGFTGAPTTIYERSAEDAVAEVRALLPATANPEAPEEVKVSRPSDALAAKQLIDQAFTGLLIGVGSIALLVGGIGVANTMVITVLERRREIGLRRALGATRGHIRAQFLVEAMLLAALGGVLGVGLGWLVTAVVARSNGWLVAMPLEVPLAGVVVTVAVGALAGVLPALRAARTSPTAALGH</sequence>
<dbReference type="EMBL" id="BMRJ01000001">
    <property type="protein sequence ID" value="GGR12854.1"/>
    <property type="molecule type" value="Genomic_DNA"/>
</dbReference>
<keyword evidence="11" id="KW-1185">Reference proteome</keyword>